<dbReference type="AlphaFoldDB" id="A0A2T2ZU19"/>
<keyword evidence="6" id="KW-1185">Reference proteome</keyword>
<evidence type="ECO:0000313" key="6">
    <source>
        <dbReference type="Proteomes" id="UP000241462"/>
    </source>
</evidence>
<dbReference type="InterPro" id="IPR009449">
    <property type="entry name" value="Sec2_N"/>
</dbReference>
<dbReference type="GO" id="GO:0070319">
    <property type="term" value="C:Golgi to plasma membrane transport vesicle"/>
    <property type="evidence" value="ECO:0007669"/>
    <property type="project" value="TreeGrafter"/>
</dbReference>
<feature type="non-terminal residue" evidence="5">
    <location>
        <position position="1"/>
    </location>
</feature>
<dbReference type="InParanoid" id="A0A2T2ZU19"/>
<dbReference type="PANTHER" id="PTHR14430">
    <property type="entry name" value="RABIN3-RELATED"/>
    <property type="match status" value="1"/>
</dbReference>
<accession>A0A2T2ZU19</accession>
<evidence type="ECO:0000259" key="4">
    <source>
        <dbReference type="Pfam" id="PF06428"/>
    </source>
</evidence>
<dbReference type="GO" id="GO:0006887">
    <property type="term" value="P:exocytosis"/>
    <property type="evidence" value="ECO:0007669"/>
    <property type="project" value="TreeGrafter"/>
</dbReference>
<organism evidence="5 6">
    <name type="scientific">Coniella lustricola</name>
    <dbReference type="NCBI Taxonomy" id="2025994"/>
    <lineage>
        <taxon>Eukaryota</taxon>
        <taxon>Fungi</taxon>
        <taxon>Dikarya</taxon>
        <taxon>Ascomycota</taxon>
        <taxon>Pezizomycotina</taxon>
        <taxon>Sordariomycetes</taxon>
        <taxon>Sordariomycetidae</taxon>
        <taxon>Diaporthales</taxon>
        <taxon>Schizoparmaceae</taxon>
        <taxon>Coniella</taxon>
    </lineage>
</organism>
<evidence type="ECO:0000313" key="5">
    <source>
        <dbReference type="EMBL" id="PSR76639.1"/>
    </source>
</evidence>
<dbReference type="SUPFAM" id="SSF144284">
    <property type="entry name" value="Sec2 N-terminal region"/>
    <property type="match status" value="1"/>
</dbReference>
<evidence type="ECO:0000256" key="1">
    <source>
        <dbReference type="ARBA" id="ARBA00023054"/>
    </source>
</evidence>
<reference evidence="5 6" key="1">
    <citation type="journal article" date="2018" name="Mycol. Prog.">
        <title>Coniella lustricola, a new species from submerged detritus.</title>
        <authorList>
            <person name="Raudabaugh D.B."/>
            <person name="Iturriaga T."/>
            <person name="Carver A."/>
            <person name="Mondo S."/>
            <person name="Pangilinan J."/>
            <person name="Lipzen A."/>
            <person name="He G."/>
            <person name="Amirebrahimi M."/>
            <person name="Grigoriev I.V."/>
            <person name="Miller A.N."/>
        </authorList>
    </citation>
    <scope>NUCLEOTIDE SEQUENCE [LARGE SCALE GENOMIC DNA]</scope>
    <source>
        <strain evidence="5 6">B22-T-1</strain>
    </source>
</reference>
<dbReference type="PANTHER" id="PTHR14430:SF4">
    <property type="entry name" value="GDP_GTP EXCHANGE FACTOR SEC2 N-TERMINAL DOMAIN-CONTAINING PROTEIN"/>
    <property type="match status" value="1"/>
</dbReference>
<feature type="region of interest" description="Disordered" evidence="3">
    <location>
        <begin position="39"/>
        <end position="62"/>
    </location>
</feature>
<feature type="non-terminal residue" evidence="5">
    <location>
        <position position="192"/>
    </location>
</feature>
<proteinExistence type="predicted"/>
<dbReference type="EMBL" id="KZ678697">
    <property type="protein sequence ID" value="PSR76639.1"/>
    <property type="molecule type" value="Genomic_DNA"/>
</dbReference>
<dbReference type="GO" id="GO:0005085">
    <property type="term" value="F:guanyl-nucleotide exchange factor activity"/>
    <property type="evidence" value="ECO:0007669"/>
    <property type="project" value="InterPro"/>
</dbReference>
<feature type="compositionally biased region" description="Low complexity" evidence="3">
    <location>
        <begin position="50"/>
        <end position="62"/>
    </location>
</feature>
<keyword evidence="1 2" id="KW-0175">Coiled coil</keyword>
<feature type="coiled-coil region" evidence="2">
    <location>
        <begin position="140"/>
        <end position="167"/>
    </location>
</feature>
<dbReference type="OrthoDB" id="5560525at2759"/>
<dbReference type="STRING" id="2025994.A0A2T2ZU19"/>
<dbReference type="GO" id="GO:0051286">
    <property type="term" value="C:cell tip"/>
    <property type="evidence" value="ECO:0007669"/>
    <property type="project" value="TreeGrafter"/>
</dbReference>
<dbReference type="Proteomes" id="UP000241462">
    <property type="component" value="Unassembled WGS sequence"/>
</dbReference>
<name>A0A2T2ZU19_9PEZI</name>
<dbReference type="Gene3D" id="6.10.140.910">
    <property type="match status" value="1"/>
</dbReference>
<feature type="domain" description="GDP/GTP exchange factor Sec2 N-terminal" evidence="4">
    <location>
        <begin position="106"/>
        <end position="176"/>
    </location>
</feature>
<evidence type="ECO:0000256" key="2">
    <source>
        <dbReference type="SAM" id="Coils"/>
    </source>
</evidence>
<dbReference type="Pfam" id="PF06428">
    <property type="entry name" value="Sec2p"/>
    <property type="match status" value="1"/>
</dbReference>
<dbReference type="InterPro" id="IPR040351">
    <property type="entry name" value="RAB3IL/RAB3IP/Sec2"/>
</dbReference>
<gene>
    <name evidence="5" type="ORF">BD289DRAFT_335963</name>
</gene>
<sequence>AAQRQIDDLQAQIRLLNDKATAAVDRWADYEDELTDLRRHLQKSRQGSLAAPQTPVASSPSAASVSSFATAATNRISALLSRKSTPNLKAVLSYTPGSSPPLSTDDLLDALTREQGLRLAAEGKLNETSREVEELSVTLFEQANEMVASERRARAQLEERVGVLEKRDKDKAKRLLRLESAMGRIERARNLL</sequence>
<evidence type="ECO:0000256" key="3">
    <source>
        <dbReference type="SAM" id="MobiDB-lite"/>
    </source>
</evidence>
<protein>
    <recommendedName>
        <fullName evidence="4">GDP/GTP exchange factor Sec2 N-terminal domain-containing protein</fullName>
    </recommendedName>
</protein>